<dbReference type="PROSITE" id="PS50994">
    <property type="entry name" value="INTEGRASE"/>
    <property type="match status" value="1"/>
</dbReference>
<name>A0A438DT42_VITVI</name>
<sequence>MTQKKLTAKQARWQGFLADFDFLWVHRAGRHNQVADALSRKKVTEFVGSLSQVVADFSARVRQEAPQDSIYNKLVDQVKEDTTRRYWLDDGLLYHVGRKLWIRQRGRRNQVCCILCLPERPWRCLSMDFITRFLKVQGYWSILVVVDTFSKYVVFIPVQHECPVEEAARLFFSNVVKYFGIPEDIVSDRDSRFIGKFWVELFKMMGTECKFSTTNYPQMDGQAERVNALLKEYLRHYVSATQQNWLELMDVAQLSYNLHQSSVTGKSPFEVVIGFQPRMPMDVLANY</sequence>
<dbReference type="AlphaFoldDB" id="A0A438DT42"/>
<dbReference type="GO" id="GO:0003676">
    <property type="term" value="F:nucleic acid binding"/>
    <property type="evidence" value="ECO:0007669"/>
    <property type="project" value="InterPro"/>
</dbReference>
<dbReference type="GO" id="GO:0015074">
    <property type="term" value="P:DNA integration"/>
    <property type="evidence" value="ECO:0007669"/>
    <property type="project" value="InterPro"/>
</dbReference>
<dbReference type="PANTHER" id="PTHR37984:SF5">
    <property type="entry name" value="PROTEIN NYNRIN-LIKE"/>
    <property type="match status" value="1"/>
</dbReference>
<gene>
    <name evidence="2" type="primary">Tf2-8_97</name>
    <name evidence="2" type="ORF">CK203_077497</name>
</gene>
<organism evidence="2 3">
    <name type="scientific">Vitis vinifera</name>
    <name type="common">Grape</name>
    <dbReference type="NCBI Taxonomy" id="29760"/>
    <lineage>
        <taxon>Eukaryota</taxon>
        <taxon>Viridiplantae</taxon>
        <taxon>Streptophyta</taxon>
        <taxon>Embryophyta</taxon>
        <taxon>Tracheophyta</taxon>
        <taxon>Spermatophyta</taxon>
        <taxon>Magnoliopsida</taxon>
        <taxon>eudicotyledons</taxon>
        <taxon>Gunneridae</taxon>
        <taxon>Pentapetalae</taxon>
        <taxon>rosids</taxon>
        <taxon>Vitales</taxon>
        <taxon>Vitaceae</taxon>
        <taxon>Viteae</taxon>
        <taxon>Vitis</taxon>
    </lineage>
</organism>
<dbReference type="Gene3D" id="3.30.420.10">
    <property type="entry name" value="Ribonuclease H-like superfamily/Ribonuclease H"/>
    <property type="match status" value="1"/>
</dbReference>
<dbReference type="InterPro" id="IPR012337">
    <property type="entry name" value="RNaseH-like_sf"/>
</dbReference>
<reference evidence="2 3" key="1">
    <citation type="journal article" date="2018" name="PLoS Genet.">
        <title>Population sequencing reveals clonal diversity and ancestral inbreeding in the grapevine cultivar Chardonnay.</title>
        <authorList>
            <person name="Roach M.J."/>
            <person name="Johnson D.L."/>
            <person name="Bohlmann J."/>
            <person name="van Vuuren H.J."/>
            <person name="Jones S.J."/>
            <person name="Pretorius I.S."/>
            <person name="Schmidt S.A."/>
            <person name="Borneman A.R."/>
        </authorList>
    </citation>
    <scope>NUCLEOTIDE SEQUENCE [LARGE SCALE GENOMIC DNA]</scope>
    <source>
        <strain evidence="3">cv. Chardonnay</strain>
        <tissue evidence="2">Leaf</tissue>
    </source>
</reference>
<dbReference type="EMBL" id="QGNW01001503">
    <property type="protein sequence ID" value="RVW38644.1"/>
    <property type="molecule type" value="Genomic_DNA"/>
</dbReference>
<dbReference type="SUPFAM" id="SSF53098">
    <property type="entry name" value="Ribonuclease H-like"/>
    <property type="match status" value="1"/>
</dbReference>
<protein>
    <submittedName>
        <fullName evidence="2">Transposon Tf2-8 polyprotein</fullName>
    </submittedName>
</protein>
<evidence type="ECO:0000259" key="1">
    <source>
        <dbReference type="PROSITE" id="PS50994"/>
    </source>
</evidence>
<dbReference type="InterPro" id="IPR001584">
    <property type="entry name" value="Integrase_cat-core"/>
</dbReference>
<dbReference type="Pfam" id="PF00665">
    <property type="entry name" value="rve"/>
    <property type="match status" value="1"/>
</dbReference>
<feature type="domain" description="Integrase catalytic" evidence="1">
    <location>
        <begin position="117"/>
        <end position="276"/>
    </location>
</feature>
<comment type="caution">
    <text evidence="2">The sequence shown here is derived from an EMBL/GenBank/DDBJ whole genome shotgun (WGS) entry which is preliminary data.</text>
</comment>
<accession>A0A438DT42</accession>
<dbReference type="PANTHER" id="PTHR37984">
    <property type="entry name" value="PROTEIN CBG26694"/>
    <property type="match status" value="1"/>
</dbReference>
<dbReference type="InterPro" id="IPR050951">
    <property type="entry name" value="Retrovirus_Pol_polyprotein"/>
</dbReference>
<dbReference type="InterPro" id="IPR036397">
    <property type="entry name" value="RNaseH_sf"/>
</dbReference>
<evidence type="ECO:0000313" key="2">
    <source>
        <dbReference type="EMBL" id="RVW38644.1"/>
    </source>
</evidence>
<evidence type="ECO:0000313" key="3">
    <source>
        <dbReference type="Proteomes" id="UP000288805"/>
    </source>
</evidence>
<proteinExistence type="predicted"/>
<dbReference type="Proteomes" id="UP000288805">
    <property type="component" value="Unassembled WGS sequence"/>
</dbReference>